<dbReference type="InterPro" id="IPR036890">
    <property type="entry name" value="HATPase_C_sf"/>
</dbReference>
<dbReference type="Gene3D" id="3.30.565.10">
    <property type="entry name" value="Histidine kinase-like ATPase, C-terminal domain"/>
    <property type="match status" value="1"/>
</dbReference>
<keyword evidence="2" id="KW-1185">Reference proteome</keyword>
<gene>
    <name evidence="1" type="ORF">MC7420_6457</name>
</gene>
<dbReference type="HOGENOM" id="CLU_083260_0_0_3"/>
<dbReference type="Proteomes" id="UP000003835">
    <property type="component" value="Unassembled WGS sequence"/>
</dbReference>
<accession>B4VQU8</accession>
<proteinExistence type="predicted"/>
<evidence type="ECO:0000313" key="1">
    <source>
        <dbReference type="EMBL" id="EDX75802.1"/>
    </source>
</evidence>
<sequence>MSLVLQVLTINDELKDFERLFQLWQQVNQTDLEVVFDFSGCSFLRQNAVAFLGGLARLIESQEGKVSFNWDTLDNRIRINLQQNGFMHIFGEGVKPWEGNSIPYREDRELDKTGLGDYLSEQWLGRGWVHIDPLLKSRIVSTVWEIYANAFEHGQTKIGVFSCGQHYPNLKELNLTVVDFGVGIPRNVRDFLKQTDLSADETLKWAFEPGTTTKHGIARGIGLDSLKQFVRVNEGKLEIFSHNGYVIIDKTQETYQSSQTFFEGTLVNITLKCDESYYSLDSLNSEPSEEALF</sequence>
<evidence type="ECO:0000313" key="2">
    <source>
        <dbReference type="Proteomes" id="UP000003835"/>
    </source>
</evidence>
<dbReference type="STRING" id="118168.MC7420_6457"/>
<dbReference type="GO" id="GO:0016301">
    <property type="term" value="F:kinase activity"/>
    <property type="evidence" value="ECO:0007669"/>
    <property type="project" value="UniProtKB-KW"/>
</dbReference>
<dbReference type="SUPFAM" id="SSF55874">
    <property type="entry name" value="ATPase domain of HSP90 chaperone/DNA topoisomerase II/histidine kinase"/>
    <property type="match status" value="1"/>
</dbReference>
<keyword evidence="1" id="KW-0808">Transferase</keyword>
<name>B4VQU8_9CYAN</name>
<keyword evidence="1" id="KW-0418">Kinase</keyword>
<dbReference type="eggNOG" id="COG0642">
    <property type="taxonomic scope" value="Bacteria"/>
</dbReference>
<dbReference type="EMBL" id="DS989848">
    <property type="protein sequence ID" value="EDX75802.1"/>
    <property type="molecule type" value="Genomic_DNA"/>
</dbReference>
<reference evidence="1 2" key="1">
    <citation type="submission" date="2008-07" db="EMBL/GenBank/DDBJ databases">
        <authorList>
            <person name="Tandeau de Marsac N."/>
            <person name="Ferriera S."/>
            <person name="Johnson J."/>
            <person name="Kravitz S."/>
            <person name="Beeson K."/>
            <person name="Sutton G."/>
            <person name="Rogers Y.-H."/>
            <person name="Friedman R."/>
            <person name="Frazier M."/>
            <person name="Venter J.C."/>
        </authorList>
    </citation>
    <scope>NUCLEOTIDE SEQUENCE [LARGE SCALE GENOMIC DNA]</scope>
    <source>
        <strain evidence="1 2">PCC 7420</strain>
    </source>
</reference>
<organism evidence="1 2">
    <name type="scientific">Coleofasciculus chthonoplastes PCC 7420</name>
    <dbReference type="NCBI Taxonomy" id="118168"/>
    <lineage>
        <taxon>Bacteria</taxon>
        <taxon>Bacillati</taxon>
        <taxon>Cyanobacteriota</taxon>
        <taxon>Cyanophyceae</taxon>
        <taxon>Coleofasciculales</taxon>
        <taxon>Coleofasciculaceae</taxon>
        <taxon>Coleofasciculus</taxon>
    </lineage>
</organism>
<dbReference type="AlphaFoldDB" id="B4VQU8"/>
<dbReference type="OrthoDB" id="7778993at2"/>
<protein>
    <submittedName>
        <fullName evidence="1">ATPase, histidine kinase-, DNA gyrase B-, and HSP90-like domain protein</fullName>
    </submittedName>
</protein>